<dbReference type="PANTHER" id="PTHR13887:SF56">
    <property type="entry name" value="THIOREDOXIN-LIKE REDUCTASE RV2466C"/>
    <property type="match status" value="1"/>
</dbReference>
<evidence type="ECO:0000259" key="3">
    <source>
        <dbReference type="PROSITE" id="PS51352"/>
    </source>
</evidence>
<evidence type="ECO:0000313" key="5">
    <source>
        <dbReference type="Proteomes" id="UP000186336"/>
    </source>
</evidence>
<dbReference type="Proteomes" id="UP000186336">
    <property type="component" value="Chromosome"/>
</dbReference>
<dbReference type="Pfam" id="PF13462">
    <property type="entry name" value="Thioredoxin_4"/>
    <property type="match status" value="1"/>
</dbReference>
<dbReference type="STRING" id="299262.BWR18_15830"/>
<dbReference type="KEGG" id="tom:BWR18_15830"/>
<evidence type="ECO:0000256" key="1">
    <source>
        <dbReference type="ARBA" id="ARBA00003565"/>
    </source>
</evidence>
<keyword evidence="5" id="KW-1185">Reference proteome</keyword>
<evidence type="ECO:0000256" key="2">
    <source>
        <dbReference type="ARBA" id="ARBA00005791"/>
    </source>
</evidence>
<sequence>MNRIVALIAVIVGVGGYFLYSSMQSSGPSAQEQAQAERLLGAANAQEASADIDTSSVVEMQLGNPDAPVTVIEYASYTCPHCATFHAGAYKQLKADYIDTGKINFIYREVYFDRFGLWASAIARCAGTPETFFGITEMLYAGQSEWARAGGGDPAQIAEELRKIGRLAGLDGDTLEGCLTDADNLRTLVAWYQGNAAEDGINSTPSFVINGTTYNNMAYSEMAGLIDEAAGS</sequence>
<dbReference type="Gene3D" id="3.40.30.10">
    <property type="entry name" value="Glutaredoxin"/>
    <property type="match status" value="1"/>
</dbReference>
<comment type="similarity">
    <text evidence="2">Belongs to the thioredoxin family. DsbA subfamily.</text>
</comment>
<evidence type="ECO:0000313" key="4">
    <source>
        <dbReference type="EMBL" id="APX12987.1"/>
    </source>
</evidence>
<dbReference type="AlphaFoldDB" id="A0A1P8MY20"/>
<dbReference type="InterPro" id="IPR012336">
    <property type="entry name" value="Thioredoxin-like_fold"/>
</dbReference>
<comment type="function">
    <text evidence="1">May be required for disulfide bond formation in some proteins.</text>
</comment>
<dbReference type="OrthoDB" id="8478320at2"/>
<dbReference type="SUPFAM" id="SSF52833">
    <property type="entry name" value="Thioredoxin-like"/>
    <property type="match status" value="1"/>
</dbReference>
<dbReference type="InterPro" id="IPR013766">
    <property type="entry name" value="Thioredoxin_domain"/>
</dbReference>
<name>A0A1P8MY20_9RHOB</name>
<dbReference type="RefSeq" id="WP_076629408.1">
    <property type="nucleotide sequence ID" value="NZ_CP019312.1"/>
</dbReference>
<dbReference type="InterPro" id="IPR036249">
    <property type="entry name" value="Thioredoxin-like_sf"/>
</dbReference>
<dbReference type="PANTHER" id="PTHR13887">
    <property type="entry name" value="GLUTATHIONE S-TRANSFERASE KAPPA"/>
    <property type="match status" value="1"/>
</dbReference>
<organism evidence="4 5">
    <name type="scientific">Tateyamaria omphalii</name>
    <dbReference type="NCBI Taxonomy" id="299262"/>
    <lineage>
        <taxon>Bacteria</taxon>
        <taxon>Pseudomonadati</taxon>
        <taxon>Pseudomonadota</taxon>
        <taxon>Alphaproteobacteria</taxon>
        <taxon>Rhodobacterales</taxon>
        <taxon>Roseobacteraceae</taxon>
        <taxon>Tateyamaria</taxon>
    </lineage>
</organism>
<protein>
    <submittedName>
        <fullName evidence="4">Thiol-disulfide oxidoreductase</fullName>
    </submittedName>
</protein>
<reference evidence="4 5" key="1">
    <citation type="submission" date="2017-01" db="EMBL/GenBank/DDBJ databases">
        <title>Complete genome of Tateyamaria omphalii DOK1-4 isolated from seawater in Dokdo.</title>
        <authorList>
            <person name="Kim J.H."/>
            <person name="Chi W.-J."/>
        </authorList>
    </citation>
    <scope>NUCLEOTIDE SEQUENCE [LARGE SCALE GENOMIC DNA]</scope>
    <source>
        <strain evidence="4 5">DOK1-4</strain>
    </source>
</reference>
<gene>
    <name evidence="4" type="ORF">BWR18_15830</name>
</gene>
<proteinExistence type="inferred from homology"/>
<dbReference type="EMBL" id="CP019312">
    <property type="protein sequence ID" value="APX12987.1"/>
    <property type="molecule type" value="Genomic_DNA"/>
</dbReference>
<accession>A0A1P8MY20</accession>
<feature type="domain" description="Thioredoxin" evidence="3">
    <location>
        <begin position="39"/>
        <end position="194"/>
    </location>
</feature>
<dbReference type="PROSITE" id="PS51352">
    <property type="entry name" value="THIOREDOXIN_2"/>
    <property type="match status" value="1"/>
</dbReference>